<dbReference type="GeneID" id="9949426"/>
<accession>A0A1S0TM31</accession>
<dbReference type="AlphaFoldDB" id="A0A1S0TM31"/>
<dbReference type="RefSeq" id="XP_003147531.1">
    <property type="nucleotide sequence ID" value="XM_003147483.1"/>
</dbReference>
<organism evidence="1">
    <name type="scientific">Loa loa</name>
    <name type="common">Eye worm</name>
    <name type="synonym">Filaria loa</name>
    <dbReference type="NCBI Taxonomy" id="7209"/>
    <lineage>
        <taxon>Eukaryota</taxon>
        <taxon>Metazoa</taxon>
        <taxon>Ecdysozoa</taxon>
        <taxon>Nematoda</taxon>
        <taxon>Chromadorea</taxon>
        <taxon>Rhabditida</taxon>
        <taxon>Spirurina</taxon>
        <taxon>Spiruromorpha</taxon>
        <taxon>Filarioidea</taxon>
        <taxon>Onchocercidae</taxon>
        <taxon>Loa</taxon>
    </lineage>
</organism>
<dbReference type="EMBL" id="JH713062">
    <property type="protein sequence ID" value="EFO16539.1"/>
    <property type="molecule type" value="Genomic_DNA"/>
</dbReference>
<dbReference type="CTD" id="9949426"/>
<dbReference type="OrthoDB" id="5835829at2759"/>
<reference evidence="1" key="1">
    <citation type="submission" date="2012-04" db="EMBL/GenBank/DDBJ databases">
        <title>The Genome Sequence of Loa loa.</title>
        <authorList>
            <consortium name="The Broad Institute Genome Sequencing Platform"/>
            <consortium name="Broad Institute Genome Sequencing Center for Infectious Disease"/>
            <person name="Nutman T.B."/>
            <person name="Fink D.L."/>
            <person name="Russ C."/>
            <person name="Young S."/>
            <person name="Zeng Q."/>
            <person name="Gargeya S."/>
            <person name="Alvarado L."/>
            <person name="Berlin A."/>
            <person name="Chapman S.B."/>
            <person name="Chen Z."/>
            <person name="Freedman E."/>
            <person name="Gellesch M."/>
            <person name="Goldberg J."/>
            <person name="Griggs A."/>
            <person name="Gujja S."/>
            <person name="Heilman E.R."/>
            <person name="Heiman D."/>
            <person name="Howarth C."/>
            <person name="Mehta T."/>
            <person name="Neiman D."/>
            <person name="Pearson M."/>
            <person name="Roberts A."/>
            <person name="Saif S."/>
            <person name="Shea T."/>
            <person name="Shenoy N."/>
            <person name="Sisk P."/>
            <person name="Stolte C."/>
            <person name="Sykes S."/>
            <person name="White J."/>
            <person name="Yandava C."/>
            <person name="Haas B."/>
            <person name="Henn M.R."/>
            <person name="Nusbaum C."/>
            <person name="Birren B."/>
        </authorList>
    </citation>
    <scope>NUCLEOTIDE SEQUENCE [LARGE SCALE GENOMIC DNA]</scope>
</reference>
<dbReference type="InParanoid" id="A0A1S0TM31"/>
<name>A0A1S0TM31_LOALO</name>
<sequence length="58" mass="6834">MTYLQRVENLIVTILTNKLLDNITAKCQTLFRQFYGNQFIDLKKLMIGKIKLLLCEVE</sequence>
<evidence type="ECO:0000313" key="1">
    <source>
        <dbReference type="EMBL" id="EFO16539.1"/>
    </source>
</evidence>
<protein>
    <submittedName>
        <fullName evidence="1">Uncharacterized protein</fullName>
    </submittedName>
</protein>
<dbReference type="KEGG" id="loa:LOAG_11968"/>
<proteinExistence type="predicted"/>
<gene>
    <name evidence="1" type="ORF">LOAG_11968</name>
</gene>